<feature type="coiled-coil region" evidence="1">
    <location>
        <begin position="413"/>
        <end position="450"/>
    </location>
</feature>
<dbReference type="Proteomes" id="UP000093962">
    <property type="component" value="Unassembled WGS sequence"/>
</dbReference>
<proteinExistence type="predicted"/>
<organism evidence="3 4">
    <name type="scientific">Mycolicibacterium mucogenicum</name>
    <name type="common">Mycobacterium mucogenicum</name>
    <dbReference type="NCBI Taxonomy" id="56689"/>
    <lineage>
        <taxon>Bacteria</taxon>
        <taxon>Bacillati</taxon>
        <taxon>Actinomycetota</taxon>
        <taxon>Actinomycetes</taxon>
        <taxon>Mycobacteriales</taxon>
        <taxon>Mycobacteriaceae</taxon>
        <taxon>Mycolicibacterium</taxon>
    </lineage>
</organism>
<sequence>MSQWARFWAVDLHVHTPGSEDAKVENYGSASDIVEAAIEAKLDAIAITDHNTVSWCKAVAEAAAHTHLVVIPGVEISTTEGHLLALWEVGTDPTYIEEVLVRLGIGQADRGKLNIAAAVGLAQAAIEVEQPGGIAIAAHIEKDKGLLKLAVKAHLKRTLLTEAISAFEVVHMDTIEAVNNVVAGERTMAFVRGSDTWDRDKSCHGLIGIGARRTWMKASRPDLVGIRHAFDDPDLRVRLEPPPEPLYTRIESIEIAGGFLGGETIALSPDLNCLLGGTGAGKSLVLEAIRFALDQQVDAQAFPSIRAEIDSRMTKALMTSSVVILHLFSDGKRYRVERTFTISGSAPARVFQQNRDDWVEIDLDVAGLCPLAAFSQGEILDYSREPVGRMTLVDSSIDLEPINTSIAQATSDLEANGRKLIAARSRVRRLERESAEVGDLSEQVRKLEALFTTEAVKEQSNWTQEQAAISRAKQRVDAVAVESLDLPDAALVASVAANADLFALGSTALAALKTRVDAAMQEIADALGAASIGLTAVQTQWQQRFAAFKQQLDAELEKIDPAASLTSLRGSLEQLQARLSHAQAAETELAQQAEPDLANLEVQREELIQTLTTARSTRRELRRTRVAELNSKTAGFVKLDIPAAGDTTEFRDALDRIKVGSRVREDVLNQLATRVHPLRFGRSIWSEDIAGIVDSDNGIDMASVAKLLANIDEKGLWQDLLDIQAIDRPDVLTVKFKKPDDQSYTHIEELAHGQRCTAILVILLADGVTPVLVDQPEDALHAPWIEEYLVDRLRSLRGSRQYVFATRSPGIVVSGDAEQIVTMKATAGHGVVEAAGSLERHELNNLALNHLEGGRIPFKRRTSKLSVSVNPSPG</sequence>
<feature type="coiled-coil region" evidence="1">
    <location>
        <begin position="565"/>
        <end position="624"/>
    </location>
</feature>
<evidence type="ECO:0000259" key="2">
    <source>
        <dbReference type="SMART" id="SM00481"/>
    </source>
</evidence>
<dbReference type="GO" id="GO:0016887">
    <property type="term" value="F:ATP hydrolysis activity"/>
    <property type="evidence" value="ECO:0007669"/>
    <property type="project" value="InterPro"/>
</dbReference>
<dbReference type="SUPFAM" id="SSF89550">
    <property type="entry name" value="PHP domain-like"/>
    <property type="match status" value="1"/>
</dbReference>
<dbReference type="InterPro" id="IPR027417">
    <property type="entry name" value="P-loop_NTPase"/>
</dbReference>
<feature type="domain" description="Polymerase/histidinol phosphatase N-terminal" evidence="2">
    <location>
        <begin position="10"/>
        <end position="80"/>
    </location>
</feature>
<dbReference type="RefSeq" id="WP_064859127.1">
    <property type="nucleotide sequence ID" value="NZ_LZSF01000132.1"/>
</dbReference>
<evidence type="ECO:0000313" key="3">
    <source>
        <dbReference type="EMBL" id="OBA86931.1"/>
    </source>
</evidence>
<dbReference type="CDD" id="cd07432">
    <property type="entry name" value="PHP_HisPPase"/>
    <property type="match status" value="1"/>
</dbReference>
<evidence type="ECO:0000256" key="1">
    <source>
        <dbReference type="SAM" id="Coils"/>
    </source>
</evidence>
<dbReference type="GO" id="GO:0035312">
    <property type="term" value="F:5'-3' DNA exonuclease activity"/>
    <property type="evidence" value="ECO:0007669"/>
    <property type="project" value="TreeGrafter"/>
</dbReference>
<dbReference type="Pfam" id="PF13476">
    <property type="entry name" value="AAA_23"/>
    <property type="match status" value="1"/>
</dbReference>
<dbReference type="AlphaFoldDB" id="A0A1A0MPD2"/>
<dbReference type="Gene3D" id="3.40.50.300">
    <property type="entry name" value="P-loop containing nucleotide triphosphate hydrolases"/>
    <property type="match status" value="2"/>
</dbReference>
<accession>A0A1A0MPD2</accession>
<dbReference type="OrthoDB" id="9791620at2"/>
<protein>
    <recommendedName>
        <fullName evidence="2">Polymerase/histidinol phosphatase N-terminal domain-containing protein</fullName>
    </recommendedName>
</protein>
<gene>
    <name evidence="3" type="ORF">A5642_21065</name>
</gene>
<dbReference type="PANTHER" id="PTHR42924:SF3">
    <property type="entry name" value="POLYMERASE_HISTIDINOL PHOSPHATASE N-TERMINAL DOMAIN-CONTAINING PROTEIN"/>
    <property type="match status" value="1"/>
</dbReference>
<dbReference type="InterPro" id="IPR003141">
    <property type="entry name" value="Pol/His_phosphatase_N"/>
</dbReference>
<evidence type="ECO:0000313" key="4">
    <source>
        <dbReference type="Proteomes" id="UP000093962"/>
    </source>
</evidence>
<dbReference type="EMBL" id="LZSF01000132">
    <property type="protein sequence ID" value="OBA86931.1"/>
    <property type="molecule type" value="Genomic_DNA"/>
</dbReference>
<dbReference type="InterPro" id="IPR052018">
    <property type="entry name" value="PHP_domain"/>
</dbReference>
<dbReference type="SMART" id="SM00481">
    <property type="entry name" value="POLIIIAc"/>
    <property type="match status" value="1"/>
</dbReference>
<dbReference type="GO" id="GO:0006302">
    <property type="term" value="P:double-strand break repair"/>
    <property type="evidence" value="ECO:0007669"/>
    <property type="project" value="InterPro"/>
</dbReference>
<reference evidence="3 4" key="1">
    <citation type="submission" date="2016-06" db="EMBL/GenBank/DDBJ databases">
        <authorList>
            <person name="Kjaerup R.B."/>
            <person name="Dalgaard T.S."/>
            <person name="Juul-Madsen H.R."/>
        </authorList>
    </citation>
    <scope>NUCLEOTIDE SEQUENCE [LARGE SCALE GENOMIC DNA]</scope>
    <source>
        <strain evidence="3 4">1199456.5</strain>
    </source>
</reference>
<dbReference type="InterPro" id="IPR016195">
    <property type="entry name" value="Pol/histidinol_Pase-like"/>
</dbReference>
<dbReference type="InterPro" id="IPR004013">
    <property type="entry name" value="PHP_dom"/>
</dbReference>
<dbReference type="Pfam" id="PF02811">
    <property type="entry name" value="PHP"/>
    <property type="match status" value="1"/>
</dbReference>
<dbReference type="InterPro" id="IPR038729">
    <property type="entry name" value="Rad50/SbcC_AAA"/>
</dbReference>
<name>A0A1A0MPD2_MYCMU</name>
<dbReference type="PANTHER" id="PTHR42924">
    <property type="entry name" value="EXONUCLEASE"/>
    <property type="match status" value="1"/>
</dbReference>
<dbReference type="GO" id="GO:0004534">
    <property type="term" value="F:5'-3' RNA exonuclease activity"/>
    <property type="evidence" value="ECO:0007669"/>
    <property type="project" value="TreeGrafter"/>
</dbReference>
<comment type="caution">
    <text evidence="3">The sequence shown here is derived from an EMBL/GenBank/DDBJ whole genome shotgun (WGS) entry which is preliminary data.</text>
</comment>
<dbReference type="SUPFAM" id="SSF52540">
    <property type="entry name" value="P-loop containing nucleoside triphosphate hydrolases"/>
    <property type="match status" value="1"/>
</dbReference>
<dbReference type="Gene3D" id="3.20.20.140">
    <property type="entry name" value="Metal-dependent hydrolases"/>
    <property type="match status" value="1"/>
</dbReference>
<keyword evidence="1" id="KW-0175">Coiled coil</keyword>